<keyword evidence="2" id="KW-1185">Reference proteome</keyword>
<accession>A0AAV0XPS2</accession>
<organism evidence="1 2">
    <name type="scientific">Macrosiphum euphorbiae</name>
    <name type="common">potato aphid</name>
    <dbReference type="NCBI Taxonomy" id="13131"/>
    <lineage>
        <taxon>Eukaryota</taxon>
        <taxon>Metazoa</taxon>
        <taxon>Ecdysozoa</taxon>
        <taxon>Arthropoda</taxon>
        <taxon>Hexapoda</taxon>
        <taxon>Insecta</taxon>
        <taxon>Pterygota</taxon>
        <taxon>Neoptera</taxon>
        <taxon>Paraneoptera</taxon>
        <taxon>Hemiptera</taxon>
        <taxon>Sternorrhyncha</taxon>
        <taxon>Aphidomorpha</taxon>
        <taxon>Aphidoidea</taxon>
        <taxon>Aphididae</taxon>
        <taxon>Macrosiphini</taxon>
        <taxon>Macrosiphum</taxon>
    </lineage>
</organism>
<reference evidence="1 2" key="1">
    <citation type="submission" date="2023-01" db="EMBL/GenBank/DDBJ databases">
        <authorList>
            <person name="Whitehead M."/>
        </authorList>
    </citation>
    <scope>NUCLEOTIDE SEQUENCE [LARGE SCALE GENOMIC DNA]</scope>
</reference>
<dbReference type="EMBL" id="CARXXK010000005">
    <property type="protein sequence ID" value="CAI6369417.1"/>
    <property type="molecule type" value="Genomic_DNA"/>
</dbReference>
<dbReference type="Proteomes" id="UP001160148">
    <property type="component" value="Unassembled WGS sequence"/>
</dbReference>
<dbReference type="AlphaFoldDB" id="A0AAV0XPS2"/>
<comment type="caution">
    <text evidence="1">The sequence shown here is derived from an EMBL/GenBank/DDBJ whole genome shotgun (WGS) entry which is preliminary data.</text>
</comment>
<gene>
    <name evidence="1" type="ORF">MEUPH1_LOCUS23657</name>
</gene>
<protein>
    <submittedName>
        <fullName evidence="1">Uncharacterized protein</fullName>
    </submittedName>
</protein>
<sequence length="138" mass="15898">MSMASFVQHLSKSGSFNTILTIFSRVFAAKPHRADVERLISTSNILKSADRQNLLVESENEYLFVHFNMPPLSLWDPRDAVLSWTNENSRRVKETPKAREQSWFKGVFAEASQTQGVKRDLQDIENNTAEKHSKNRLF</sequence>
<proteinExistence type="predicted"/>
<evidence type="ECO:0000313" key="1">
    <source>
        <dbReference type="EMBL" id="CAI6369417.1"/>
    </source>
</evidence>
<name>A0AAV0XPS2_9HEMI</name>
<evidence type="ECO:0000313" key="2">
    <source>
        <dbReference type="Proteomes" id="UP001160148"/>
    </source>
</evidence>